<dbReference type="InterPro" id="IPR013783">
    <property type="entry name" value="Ig-like_fold"/>
</dbReference>
<dbReference type="PANTHER" id="PTHR45080">
    <property type="entry name" value="CONTACTIN 5"/>
    <property type="match status" value="1"/>
</dbReference>
<evidence type="ECO:0000313" key="3">
    <source>
        <dbReference type="Proteomes" id="UP000765507"/>
    </source>
</evidence>
<reference evidence="2 3" key="1">
    <citation type="journal article" date="2020" name="G3 (Bethesda)">
        <title>Draft Genome of the Common Snapping Turtle, Chelydra serpentina, a Model for Phenotypic Plasticity in Reptiles.</title>
        <authorList>
            <person name="Das D."/>
            <person name="Singh S.K."/>
            <person name="Bierstedt J."/>
            <person name="Erickson A."/>
            <person name="Galli G.L.J."/>
            <person name="Crossley D.A. 2nd"/>
            <person name="Rhen T."/>
        </authorList>
    </citation>
    <scope>NUCLEOTIDE SEQUENCE [LARGE SCALE GENOMIC DNA]</scope>
    <source>
        <strain evidence="2">KW</strain>
    </source>
</reference>
<feature type="non-terminal residue" evidence="2">
    <location>
        <position position="1"/>
    </location>
</feature>
<accession>A0A8T1SXN9</accession>
<dbReference type="PROSITE" id="PS50835">
    <property type="entry name" value="IG_LIKE"/>
    <property type="match status" value="1"/>
</dbReference>
<dbReference type="InterPro" id="IPR007110">
    <property type="entry name" value="Ig-like_dom"/>
</dbReference>
<dbReference type="InterPro" id="IPR050958">
    <property type="entry name" value="Cell_Adh-Cytoskel_Orgn"/>
</dbReference>
<feature type="domain" description="Ig-like" evidence="1">
    <location>
        <begin position="29"/>
        <end position="117"/>
    </location>
</feature>
<comment type="caution">
    <text evidence="2">The sequence shown here is derived from an EMBL/GenBank/DDBJ whole genome shotgun (WGS) entry which is preliminary data.</text>
</comment>
<dbReference type="AlphaFoldDB" id="A0A8T1SXN9"/>
<dbReference type="InterPro" id="IPR003598">
    <property type="entry name" value="Ig_sub2"/>
</dbReference>
<dbReference type="GO" id="GO:0030424">
    <property type="term" value="C:axon"/>
    <property type="evidence" value="ECO:0007669"/>
    <property type="project" value="TreeGrafter"/>
</dbReference>
<keyword evidence="3" id="KW-1185">Reference proteome</keyword>
<dbReference type="Proteomes" id="UP000765507">
    <property type="component" value="Unassembled WGS sequence"/>
</dbReference>
<dbReference type="Gene3D" id="2.60.40.10">
    <property type="entry name" value="Immunoglobulins"/>
    <property type="match status" value="2"/>
</dbReference>
<dbReference type="SMART" id="SM00408">
    <property type="entry name" value="IGc2"/>
    <property type="match status" value="1"/>
</dbReference>
<dbReference type="PANTHER" id="PTHR45080:SF28">
    <property type="entry name" value="HEMICENTIN-2"/>
    <property type="match status" value="1"/>
</dbReference>
<dbReference type="EMBL" id="JAHGAV010000064">
    <property type="protein sequence ID" value="KAG6933992.1"/>
    <property type="molecule type" value="Genomic_DNA"/>
</dbReference>
<dbReference type="SMART" id="SM00409">
    <property type="entry name" value="IG"/>
    <property type="match status" value="1"/>
</dbReference>
<dbReference type="InterPro" id="IPR036179">
    <property type="entry name" value="Ig-like_dom_sf"/>
</dbReference>
<feature type="non-terminal residue" evidence="2">
    <location>
        <position position="124"/>
    </location>
</feature>
<dbReference type="Pfam" id="PF07679">
    <property type="entry name" value="I-set"/>
    <property type="match status" value="1"/>
</dbReference>
<proteinExistence type="predicted"/>
<dbReference type="GO" id="GO:0008046">
    <property type="term" value="F:axon guidance receptor activity"/>
    <property type="evidence" value="ECO:0007669"/>
    <property type="project" value="TreeGrafter"/>
</dbReference>
<sequence>VDEGVYSCVATNAAGEGRRDVRLKVLVPPNIEPGEVNQTVPENFPASFECLASGMPTPNVSWYKGPRLLSASPGFVLSGDGRHLRIERAQVSDAGSYRCVASSVAGSNELHYSLQVTVPPQITS</sequence>
<dbReference type="SUPFAM" id="SSF48726">
    <property type="entry name" value="Immunoglobulin"/>
    <property type="match status" value="2"/>
</dbReference>
<name>A0A8T1SXN9_CHESE</name>
<dbReference type="GO" id="GO:0050808">
    <property type="term" value="P:synapse organization"/>
    <property type="evidence" value="ECO:0007669"/>
    <property type="project" value="TreeGrafter"/>
</dbReference>
<dbReference type="FunFam" id="2.60.40.10:FF:000130">
    <property type="entry name" value="Hemicentin 1"/>
    <property type="match status" value="1"/>
</dbReference>
<gene>
    <name evidence="2" type="ORF">G0U57_018130</name>
</gene>
<protein>
    <submittedName>
        <fullName evidence="2">Hemicentin 2</fullName>
    </submittedName>
</protein>
<organism evidence="2 3">
    <name type="scientific">Chelydra serpentina</name>
    <name type="common">Snapping turtle</name>
    <name type="synonym">Testudo serpentina</name>
    <dbReference type="NCBI Taxonomy" id="8475"/>
    <lineage>
        <taxon>Eukaryota</taxon>
        <taxon>Metazoa</taxon>
        <taxon>Chordata</taxon>
        <taxon>Craniata</taxon>
        <taxon>Vertebrata</taxon>
        <taxon>Euteleostomi</taxon>
        <taxon>Archelosauria</taxon>
        <taxon>Testudinata</taxon>
        <taxon>Testudines</taxon>
        <taxon>Cryptodira</taxon>
        <taxon>Durocryptodira</taxon>
        <taxon>Americhelydia</taxon>
        <taxon>Chelydroidea</taxon>
        <taxon>Chelydridae</taxon>
        <taxon>Chelydra</taxon>
    </lineage>
</organism>
<dbReference type="InterPro" id="IPR003599">
    <property type="entry name" value="Ig_sub"/>
</dbReference>
<evidence type="ECO:0000259" key="1">
    <source>
        <dbReference type="PROSITE" id="PS50835"/>
    </source>
</evidence>
<dbReference type="GO" id="GO:0043025">
    <property type="term" value="C:neuronal cell body"/>
    <property type="evidence" value="ECO:0007669"/>
    <property type="project" value="TreeGrafter"/>
</dbReference>
<evidence type="ECO:0000313" key="2">
    <source>
        <dbReference type="EMBL" id="KAG6933992.1"/>
    </source>
</evidence>
<dbReference type="OrthoDB" id="5985519at2759"/>
<dbReference type="GO" id="GO:0005886">
    <property type="term" value="C:plasma membrane"/>
    <property type="evidence" value="ECO:0007669"/>
    <property type="project" value="TreeGrafter"/>
</dbReference>
<dbReference type="GO" id="GO:0007156">
    <property type="term" value="P:homophilic cell adhesion via plasma membrane adhesion molecules"/>
    <property type="evidence" value="ECO:0007669"/>
    <property type="project" value="TreeGrafter"/>
</dbReference>
<dbReference type="InterPro" id="IPR013098">
    <property type="entry name" value="Ig_I-set"/>
</dbReference>